<keyword evidence="1" id="KW-0472">Membrane</keyword>
<protein>
    <submittedName>
        <fullName evidence="2">Uncharacterized protein</fullName>
    </submittedName>
</protein>
<dbReference type="EMBL" id="KX786187">
    <property type="protein sequence ID" value="AQX35161.1"/>
    <property type="molecule type" value="Genomic_DNA"/>
</dbReference>
<geneLocation type="plasmid" evidence="2">
    <name>pIMI-6</name>
</geneLocation>
<proteinExistence type="predicted"/>
<evidence type="ECO:0000313" key="2">
    <source>
        <dbReference type="EMBL" id="AQX35161.1"/>
    </source>
</evidence>
<name>A0A1S6XXT5_ENTCL</name>
<feature type="transmembrane region" description="Helical" evidence="1">
    <location>
        <begin position="6"/>
        <end position="23"/>
    </location>
</feature>
<keyword evidence="1" id="KW-0812">Transmembrane</keyword>
<dbReference type="PROSITE" id="PS51257">
    <property type="entry name" value="PROKAR_LIPOPROTEIN"/>
    <property type="match status" value="1"/>
</dbReference>
<reference evidence="2" key="1">
    <citation type="journal article" date="2017" name="Antimicrob. Agents Chemother.">
        <title>Enterobacter cloacae Complex Isolates Harboring blaNMC-A or blaIMI-Type Class A Carbapenemase Genes on Novel Chromosomal Integrative Elements and Plasmids.</title>
        <authorList>
            <person name="Boyd D.A."/>
            <person name="Mataseje L.F."/>
            <person name="Davidson R."/>
            <person name="Delport J.A."/>
            <person name="Fuller J."/>
            <person name="Hoang L."/>
            <person name="Lefebvre B."/>
            <person name="Levett P.N."/>
            <person name="Roscoe D.L."/>
            <person name="Willey B.M."/>
            <person name="Mulvey M.R."/>
        </authorList>
    </citation>
    <scope>NUCLEOTIDE SEQUENCE</scope>
    <source>
        <strain evidence="2">N14-0444</strain>
        <plasmid evidence="2">pIMI-6</plasmid>
    </source>
</reference>
<sequence>MAKELFYSIVMLLLLFAIIISCFRRHYKFKCAKKIGETDGNSRSKIIAVVKDIILP</sequence>
<organism evidence="2">
    <name type="scientific">Enterobacter cloacae</name>
    <dbReference type="NCBI Taxonomy" id="550"/>
    <lineage>
        <taxon>Bacteria</taxon>
        <taxon>Pseudomonadati</taxon>
        <taxon>Pseudomonadota</taxon>
        <taxon>Gammaproteobacteria</taxon>
        <taxon>Enterobacterales</taxon>
        <taxon>Enterobacteriaceae</taxon>
        <taxon>Enterobacter</taxon>
        <taxon>Enterobacter cloacae complex</taxon>
    </lineage>
</organism>
<keyword evidence="1" id="KW-1133">Transmembrane helix</keyword>
<dbReference type="AlphaFoldDB" id="A0A1S6XXT5"/>
<keyword evidence="2" id="KW-0614">Plasmid</keyword>
<evidence type="ECO:0000256" key="1">
    <source>
        <dbReference type="SAM" id="Phobius"/>
    </source>
</evidence>
<accession>A0A1S6XXT5</accession>
<gene>
    <name evidence="2" type="ORF">PIMI6_00305</name>
</gene>